<dbReference type="GO" id="GO:0000166">
    <property type="term" value="F:nucleotide binding"/>
    <property type="evidence" value="ECO:0007669"/>
    <property type="project" value="InterPro"/>
</dbReference>
<dbReference type="SUPFAM" id="SSF55347">
    <property type="entry name" value="Glyceraldehyde-3-phosphate dehydrogenase-like, C-terminal domain"/>
    <property type="match status" value="1"/>
</dbReference>
<proteinExistence type="predicted"/>
<dbReference type="Pfam" id="PF01408">
    <property type="entry name" value="GFO_IDH_MocA"/>
    <property type="match status" value="1"/>
</dbReference>
<dbReference type="OrthoDB" id="9815825at2"/>
<dbReference type="SUPFAM" id="SSF51735">
    <property type="entry name" value="NAD(P)-binding Rossmann-fold domains"/>
    <property type="match status" value="1"/>
</dbReference>
<evidence type="ECO:0000259" key="1">
    <source>
        <dbReference type="Pfam" id="PF01408"/>
    </source>
</evidence>
<organism evidence="3 4">
    <name type="scientific">Pilibacter termitis</name>
    <dbReference type="NCBI Taxonomy" id="263852"/>
    <lineage>
        <taxon>Bacteria</taxon>
        <taxon>Bacillati</taxon>
        <taxon>Bacillota</taxon>
        <taxon>Bacilli</taxon>
        <taxon>Lactobacillales</taxon>
        <taxon>Enterococcaceae</taxon>
        <taxon>Pilibacter</taxon>
    </lineage>
</organism>
<feature type="domain" description="Gfo/Idh/MocA-like oxidoreductase N-terminal" evidence="1">
    <location>
        <begin position="4"/>
        <end position="122"/>
    </location>
</feature>
<dbReference type="PANTHER" id="PTHR43708">
    <property type="entry name" value="CONSERVED EXPRESSED OXIDOREDUCTASE (EUROFUNG)"/>
    <property type="match status" value="1"/>
</dbReference>
<dbReference type="InterPro" id="IPR051317">
    <property type="entry name" value="Gfo/Idh/MocA_oxidoreduct"/>
</dbReference>
<dbReference type="Gene3D" id="3.40.50.720">
    <property type="entry name" value="NAD(P)-binding Rossmann-like Domain"/>
    <property type="match status" value="1"/>
</dbReference>
<gene>
    <name evidence="3" type="ORF">SAMN02745116_01198</name>
</gene>
<accession>A0A1T4MSC7</accession>
<dbReference type="PANTHER" id="PTHR43708:SF4">
    <property type="entry name" value="OXIDOREDUCTASE YCEM-RELATED"/>
    <property type="match status" value="1"/>
</dbReference>
<protein>
    <submittedName>
        <fullName evidence="3">Virulence factor</fullName>
    </submittedName>
</protein>
<sequence length="299" mass="34806">MKKKVAIIGAGGIAQKAYLPVYAQMQNEFEFIISSRMFEKAEKLREQYNFYKAVEGIEPLFSEKIEMVMIHSATSSHFELCEKFLSLGIDVFVDKPISEEYAEVIHLKNLANEKQVRFMAGFNRRFAPMCEKLKEIKEKSYIAITKNRVNQTLELKYGLYDLFIHPLDTALYLLDEEIKTVSSRINEENGQMSQAFLQIETQNTLVHVRMNMRAGANTETFAVESVNGSFQIENLQQFSKNQAGKRTIEEFDDWTPTLEKRGFAPMIRAFLHGENLRQEKTIYSHELIERMIHLHFQNH</sequence>
<name>A0A1T4MSC7_9ENTE</name>
<dbReference type="EMBL" id="FUXI01000011">
    <property type="protein sequence ID" value="SJZ69863.1"/>
    <property type="molecule type" value="Genomic_DNA"/>
</dbReference>
<reference evidence="3 4" key="1">
    <citation type="submission" date="2017-02" db="EMBL/GenBank/DDBJ databases">
        <authorList>
            <person name="Peterson S.W."/>
        </authorList>
    </citation>
    <scope>NUCLEOTIDE SEQUENCE [LARGE SCALE GENOMIC DNA]</scope>
    <source>
        <strain evidence="3 4">ATCC BAA-1030</strain>
    </source>
</reference>
<dbReference type="AlphaFoldDB" id="A0A1T4MSC7"/>
<dbReference type="InterPro" id="IPR036291">
    <property type="entry name" value="NAD(P)-bd_dom_sf"/>
</dbReference>
<evidence type="ECO:0000313" key="3">
    <source>
        <dbReference type="EMBL" id="SJZ69863.1"/>
    </source>
</evidence>
<dbReference type="Pfam" id="PF21378">
    <property type="entry name" value="YceM-like_C"/>
    <property type="match status" value="1"/>
</dbReference>
<keyword evidence="4" id="KW-1185">Reference proteome</keyword>
<dbReference type="STRING" id="263852.SAMN02745116_01198"/>
<dbReference type="InterPro" id="IPR000683">
    <property type="entry name" value="Gfo/Idh/MocA-like_OxRdtase_N"/>
</dbReference>
<dbReference type="Proteomes" id="UP000190328">
    <property type="component" value="Unassembled WGS sequence"/>
</dbReference>
<dbReference type="RefSeq" id="WP_159443232.1">
    <property type="nucleotide sequence ID" value="NZ_FUXI01000011.1"/>
</dbReference>
<evidence type="ECO:0000259" key="2">
    <source>
        <dbReference type="Pfam" id="PF21378"/>
    </source>
</evidence>
<evidence type="ECO:0000313" key="4">
    <source>
        <dbReference type="Proteomes" id="UP000190328"/>
    </source>
</evidence>
<feature type="domain" description="YceM-like C-terminal" evidence="2">
    <location>
        <begin position="128"/>
        <end position="241"/>
    </location>
</feature>
<dbReference type="Gene3D" id="3.30.360.10">
    <property type="entry name" value="Dihydrodipicolinate Reductase, domain 2"/>
    <property type="match status" value="1"/>
</dbReference>
<dbReference type="InterPro" id="IPR048477">
    <property type="entry name" value="YceM-like_C"/>
</dbReference>